<name>H2J696_MARPK</name>
<dbReference type="Proteomes" id="UP000007161">
    <property type="component" value="Chromosome"/>
</dbReference>
<dbReference type="STRING" id="443254.Marpi_1863"/>
<organism evidence="1 2">
    <name type="scientific">Marinitoga piezophila (strain DSM 14283 / JCM 11233 / KA3)</name>
    <dbReference type="NCBI Taxonomy" id="443254"/>
    <lineage>
        <taxon>Bacteria</taxon>
        <taxon>Thermotogati</taxon>
        <taxon>Thermotogota</taxon>
        <taxon>Thermotogae</taxon>
        <taxon>Petrotogales</taxon>
        <taxon>Petrotogaceae</taxon>
        <taxon>Marinitoga</taxon>
    </lineage>
</organism>
<reference evidence="2" key="2">
    <citation type="submission" date="2012-01" db="EMBL/GenBank/DDBJ databases">
        <title>Complete sequence of chromosome of Marinitoga piezophila KA3.</title>
        <authorList>
            <person name="Lucas S."/>
            <person name="Han J."/>
            <person name="Lapidus A."/>
            <person name="Cheng J.-F."/>
            <person name="Goodwin L."/>
            <person name="Pitluck S."/>
            <person name="Peters L."/>
            <person name="Mikhailova N."/>
            <person name="Teshima H."/>
            <person name="Detter J.C."/>
            <person name="Han C."/>
            <person name="Tapia R."/>
            <person name="Land M."/>
            <person name="Hauser L."/>
            <person name="Kyrpides N."/>
            <person name="Ivanova N."/>
            <person name="Pagani I."/>
            <person name="Jebbar M."/>
            <person name="Vannier P."/>
            <person name="Oger P."/>
            <person name="Cario A."/>
            <person name="Bartlett D."/>
            <person name="Noll K.M."/>
            <person name="Woyke T."/>
        </authorList>
    </citation>
    <scope>NUCLEOTIDE SEQUENCE [LARGE SCALE GENOMIC DNA]</scope>
    <source>
        <strain evidence="2">DSM 14283 / JCM 11233 / KA3</strain>
    </source>
</reference>
<proteinExistence type="predicted"/>
<reference evidence="1 2" key="1">
    <citation type="journal article" date="2012" name="J. Bacteriol.">
        <title>Complete Genome Sequence of the Thermophilic, Piezophilic, Heterotrophic Bacterium Marinitoga piezophila KA3.</title>
        <authorList>
            <person name="Lucas S."/>
            <person name="Han J."/>
            <person name="Lapidus A."/>
            <person name="Cheng J.F."/>
            <person name="Goodwin L.A."/>
            <person name="Pitluck S."/>
            <person name="Peters L."/>
            <person name="Mikhailova N."/>
            <person name="Teshima H."/>
            <person name="Detter J.C."/>
            <person name="Han C."/>
            <person name="Tapia R."/>
            <person name="Land M."/>
            <person name="Hauser L."/>
            <person name="Kyrpides N.C."/>
            <person name="Ivanova N."/>
            <person name="Pagani I."/>
            <person name="Vannier P."/>
            <person name="Oger P."/>
            <person name="Bartlett D.H."/>
            <person name="Noll K.M."/>
            <person name="Woyke T."/>
            <person name="Jebbar M."/>
        </authorList>
    </citation>
    <scope>NUCLEOTIDE SEQUENCE [LARGE SCALE GENOMIC DNA]</scope>
    <source>
        <strain evidence="2">DSM 14283 / JCM 11233 / KA3</strain>
    </source>
</reference>
<gene>
    <name evidence="1" type="ordered locus">Marpi_1863</name>
</gene>
<protein>
    <submittedName>
        <fullName evidence="1">Uncharacterized protein</fullName>
    </submittedName>
</protein>
<dbReference type="AlphaFoldDB" id="H2J696"/>
<dbReference type="KEGG" id="mpz:Marpi_1863"/>
<dbReference type="HOGENOM" id="CLU_2167959_0_0_0"/>
<dbReference type="RefSeq" id="WP_014297315.1">
    <property type="nucleotide sequence ID" value="NC_016751.1"/>
</dbReference>
<evidence type="ECO:0000313" key="2">
    <source>
        <dbReference type="Proteomes" id="UP000007161"/>
    </source>
</evidence>
<evidence type="ECO:0000313" key="1">
    <source>
        <dbReference type="EMBL" id="AEX86244.1"/>
    </source>
</evidence>
<accession>H2J696</accession>
<dbReference type="EMBL" id="CP003257">
    <property type="protein sequence ID" value="AEX86244.1"/>
    <property type="molecule type" value="Genomic_DNA"/>
</dbReference>
<sequence length="110" mass="13004">MSVFFTYKCDLCGYEFTLEQEEQHAEEEFSHYKCKRCREIFSFKVKSSYWTGSVEKYNPVCPKCESGEYLEKIDISSSIPCPKCNNNTRIIKFGTRVNTDELLKKERELL</sequence>
<keyword evidence="2" id="KW-1185">Reference proteome</keyword>